<dbReference type="PANTHER" id="PTHR47510:SF3">
    <property type="entry name" value="ENDO_EXONUCLEASE_PHOSPHATASE DOMAIN-CONTAINING PROTEIN"/>
    <property type="match status" value="1"/>
</dbReference>
<protein>
    <submittedName>
        <fullName evidence="2">Hypp7925 protein</fullName>
    </submittedName>
</protein>
<gene>
    <name evidence="2" type="primary">Hypp7925</name>
    <name evidence="2" type="ORF">BLAG_LOCUS9107</name>
</gene>
<feature type="domain" description="Reverse transcriptase" evidence="1">
    <location>
        <begin position="3"/>
        <end position="275"/>
    </location>
</feature>
<dbReference type="InterPro" id="IPR029309">
    <property type="entry name" value="CaRF"/>
</dbReference>
<reference evidence="2" key="1">
    <citation type="submission" date="2022-01" db="EMBL/GenBank/DDBJ databases">
        <authorList>
            <person name="Braso-Vives M."/>
        </authorList>
    </citation>
    <scope>NUCLEOTIDE SEQUENCE</scope>
</reference>
<dbReference type="PANTHER" id="PTHR47510">
    <property type="entry name" value="REVERSE TRANSCRIPTASE DOMAIN-CONTAINING PROTEIN"/>
    <property type="match status" value="1"/>
</dbReference>
<dbReference type="SUPFAM" id="SSF56672">
    <property type="entry name" value="DNA/RNA polymerases"/>
    <property type="match status" value="1"/>
</dbReference>
<evidence type="ECO:0000313" key="2">
    <source>
        <dbReference type="EMBL" id="CAH1247442.1"/>
    </source>
</evidence>
<dbReference type="AlphaFoldDB" id="A0A8J9Z4C9"/>
<evidence type="ECO:0000313" key="3">
    <source>
        <dbReference type="Proteomes" id="UP000838412"/>
    </source>
</evidence>
<dbReference type="PROSITE" id="PS50878">
    <property type="entry name" value="RT_POL"/>
    <property type="match status" value="1"/>
</dbReference>
<dbReference type="GO" id="GO:0003700">
    <property type="term" value="F:DNA-binding transcription factor activity"/>
    <property type="evidence" value="ECO:0007669"/>
    <property type="project" value="InterPro"/>
</dbReference>
<name>A0A8J9Z4C9_BRALA</name>
<sequence length="530" mass="60402">MNTSLCQGEVPDLFKDADVVPIPKEMPPRLDKLRPISLTSIFAKVCEGIVRDWCLRDILPNLDPRQFGSLHGCSTAHYLARLVHNILEAADKPGYVTTLVLTDFSRAFDYVHHQTAICKLIDLGVRPSLVPWVSSFFSGRRQRVRYQGAVSDWVTLTCGVPQGTKLGPLVFLALVNDALPSNETSSDSFKYVDDISVSESRHVSARPKIREDIDGLTLVQAARILGVILQFNLKWTDHVTMIVGKGCKRLYVLRTLKKHGLDTSDLILIYIGFVRPVLEYACVIWHPGLTRDLSTKIERVQKRSLRAILGSEYDCYQTALDITGLSRLDARRDELCLKFARSLIDVQPSPEKLTYWTLTDVDYDGVPFQLVGRIVYACHQGKDKARKQKEKYKAQKQAEAAAELREPVDAEVEKHILKLALDGARRVSEFRRHINTFVKDELLRGQQPPPLTRRRYNPTDQDIRNILSKAKRQTRNSEDDQVNLQILTSRWAAESGCCIKYRSSQVQEDGTTTKFLFCYQTHWQQRLLHI</sequence>
<proteinExistence type="predicted"/>
<dbReference type="Pfam" id="PF15299">
    <property type="entry name" value="ALS2CR8"/>
    <property type="match status" value="2"/>
</dbReference>
<dbReference type="EMBL" id="OV696701">
    <property type="protein sequence ID" value="CAH1247442.1"/>
    <property type="molecule type" value="Genomic_DNA"/>
</dbReference>
<dbReference type="Pfam" id="PF00078">
    <property type="entry name" value="RVT_1"/>
    <property type="match status" value="1"/>
</dbReference>
<dbReference type="Proteomes" id="UP000838412">
    <property type="component" value="Chromosome 16"/>
</dbReference>
<keyword evidence="3" id="KW-1185">Reference proteome</keyword>
<dbReference type="OrthoDB" id="10037236at2759"/>
<accession>A0A8J9Z4C9</accession>
<dbReference type="InterPro" id="IPR043502">
    <property type="entry name" value="DNA/RNA_pol_sf"/>
</dbReference>
<dbReference type="InterPro" id="IPR000477">
    <property type="entry name" value="RT_dom"/>
</dbReference>
<evidence type="ECO:0000259" key="1">
    <source>
        <dbReference type="PROSITE" id="PS50878"/>
    </source>
</evidence>
<organism evidence="2 3">
    <name type="scientific">Branchiostoma lanceolatum</name>
    <name type="common">Common lancelet</name>
    <name type="synonym">Amphioxus lanceolatum</name>
    <dbReference type="NCBI Taxonomy" id="7740"/>
    <lineage>
        <taxon>Eukaryota</taxon>
        <taxon>Metazoa</taxon>
        <taxon>Chordata</taxon>
        <taxon>Cephalochordata</taxon>
        <taxon>Leptocardii</taxon>
        <taxon>Amphioxiformes</taxon>
        <taxon>Branchiostomatidae</taxon>
        <taxon>Branchiostoma</taxon>
    </lineage>
</organism>